<sequence length="285" mass="32388">MQSTHSSLSRGLRPRTGLRKTKQVQESKGGGRRRKQCRGEGNYIEKNAEGCDMVLVLERRLLDGFEEMSLSEGQKVICENKGSESGESVGDDALQRVSQEDRASGKFLNEKASTIDIDSTKQTTTSDLCKEEEPTVDLSLKRSATEILNNVPKDLIQNEFSISKITVKQTDKDLCLIIPKSMLDKSFFKQTSLEMKMYKHQIRSKKLQKHINHPKITGKNPKIPKIPKIRQRPSLGTLKATLSQEIILQNCQCKDWVMHLQHQELEDTKTHGKKRATKLSQKQRS</sequence>
<dbReference type="Proteomes" id="UP001295684">
    <property type="component" value="Unassembled WGS sequence"/>
</dbReference>
<reference evidence="2" key="1">
    <citation type="submission" date="2023-07" db="EMBL/GenBank/DDBJ databases">
        <authorList>
            <consortium name="AG Swart"/>
            <person name="Singh M."/>
            <person name="Singh A."/>
            <person name="Seah K."/>
            <person name="Emmerich C."/>
        </authorList>
    </citation>
    <scope>NUCLEOTIDE SEQUENCE</scope>
    <source>
        <strain evidence="2">DP1</strain>
    </source>
</reference>
<name>A0AAD1XPB8_EUPCR</name>
<comment type="caution">
    <text evidence="2">The sequence shown here is derived from an EMBL/GenBank/DDBJ whole genome shotgun (WGS) entry which is preliminary data.</text>
</comment>
<dbReference type="AlphaFoldDB" id="A0AAD1XPB8"/>
<feature type="compositionally biased region" description="Basic residues" evidence="1">
    <location>
        <begin position="12"/>
        <end position="22"/>
    </location>
</feature>
<organism evidence="2 3">
    <name type="scientific">Euplotes crassus</name>
    <dbReference type="NCBI Taxonomy" id="5936"/>
    <lineage>
        <taxon>Eukaryota</taxon>
        <taxon>Sar</taxon>
        <taxon>Alveolata</taxon>
        <taxon>Ciliophora</taxon>
        <taxon>Intramacronucleata</taxon>
        <taxon>Spirotrichea</taxon>
        <taxon>Hypotrichia</taxon>
        <taxon>Euplotida</taxon>
        <taxon>Euplotidae</taxon>
        <taxon>Moneuplotes</taxon>
    </lineage>
</organism>
<keyword evidence="3" id="KW-1185">Reference proteome</keyword>
<proteinExistence type="predicted"/>
<evidence type="ECO:0000313" key="2">
    <source>
        <dbReference type="EMBL" id="CAI2376407.1"/>
    </source>
</evidence>
<dbReference type="EMBL" id="CAMPGE010017965">
    <property type="protein sequence ID" value="CAI2376407.1"/>
    <property type="molecule type" value="Genomic_DNA"/>
</dbReference>
<feature type="region of interest" description="Disordered" evidence="1">
    <location>
        <begin position="1"/>
        <end position="38"/>
    </location>
</feature>
<protein>
    <submittedName>
        <fullName evidence="2">Uncharacterized protein</fullName>
    </submittedName>
</protein>
<evidence type="ECO:0000313" key="3">
    <source>
        <dbReference type="Proteomes" id="UP001295684"/>
    </source>
</evidence>
<evidence type="ECO:0000256" key="1">
    <source>
        <dbReference type="SAM" id="MobiDB-lite"/>
    </source>
</evidence>
<accession>A0AAD1XPB8</accession>
<gene>
    <name evidence="2" type="ORF">ECRASSUSDP1_LOCUS17777</name>
</gene>